<evidence type="ECO:0000313" key="2">
    <source>
        <dbReference type="EMBL" id="MBW0482526.1"/>
    </source>
</evidence>
<protein>
    <submittedName>
        <fullName evidence="2">Uncharacterized protein</fullName>
    </submittedName>
</protein>
<feature type="compositionally biased region" description="Polar residues" evidence="1">
    <location>
        <begin position="86"/>
        <end position="96"/>
    </location>
</feature>
<dbReference type="AlphaFoldDB" id="A0A9Q3CH20"/>
<sequence length="159" mass="18580">MKESGHVSVYISYFKSLISRIWDWGEREYINVYRRGLASRLLDELASHPGNVDILQELMDLTMELENRYHERRKEKGNHQEKPPVTGSNSFRPPQESSSKKTHHKKSKEGKNFQVQKDKPNSALLNKDNKLISFEKKSYALIVMERTQLKNASRGLKIH</sequence>
<dbReference type="EMBL" id="AVOT02006822">
    <property type="protein sequence ID" value="MBW0482526.1"/>
    <property type="molecule type" value="Genomic_DNA"/>
</dbReference>
<feature type="compositionally biased region" description="Basic and acidic residues" evidence="1">
    <location>
        <begin position="69"/>
        <end position="82"/>
    </location>
</feature>
<dbReference type="Proteomes" id="UP000765509">
    <property type="component" value="Unassembled WGS sequence"/>
</dbReference>
<reference evidence="2" key="1">
    <citation type="submission" date="2021-03" db="EMBL/GenBank/DDBJ databases">
        <title>Draft genome sequence of rust myrtle Austropuccinia psidii MF-1, a brazilian biotype.</title>
        <authorList>
            <person name="Quecine M.C."/>
            <person name="Pachon D.M.R."/>
            <person name="Bonatelli M.L."/>
            <person name="Correr F.H."/>
            <person name="Franceschini L.M."/>
            <person name="Leite T.F."/>
            <person name="Margarido G.R.A."/>
            <person name="Almeida C.A."/>
            <person name="Ferrarezi J.A."/>
            <person name="Labate C.A."/>
        </authorList>
    </citation>
    <scope>NUCLEOTIDE SEQUENCE</scope>
    <source>
        <strain evidence="2">MF-1</strain>
    </source>
</reference>
<evidence type="ECO:0000256" key="1">
    <source>
        <dbReference type="SAM" id="MobiDB-lite"/>
    </source>
</evidence>
<accession>A0A9Q3CH20</accession>
<gene>
    <name evidence="2" type="ORF">O181_022241</name>
</gene>
<dbReference type="OrthoDB" id="5582182at2759"/>
<name>A0A9Q3CH20_9BASI</name>
<proteinExistence type="predicted"/>
<evidence type="ECO:0000313" key="3">
    <source>
        <dbReference type="Proteomes" id="UP000765509"/>
    </source>
</evidence>
<keyword evidence="3" id="KW-1185">Reference proteome</keyword>
<feature type="region of interest" description="Disordered" evidence="1">
    <location>
        <begin position="69"/>
        <end position="124"/>
    </location>
</feature>
<comment type="caution">
    <text evidence="2">The sequence shown here is derived from an EMBL/GenBank/DDBJ whole genome shotgun (WGS) entry which is preliminary data.</text>
</comment>
<organism evidence="2 3">
    <name type="scientific">Austropuccinia psidii MF-1</name>
    <dbReference type="NCBI Taxonomy" id="1389203"/>
    <lineage>
        <taxon>Eukaryota</taxon>
        <taxon>Fungi</taxon>
        <taxon>Dikarya</taxon>
        <taxon>Basidiomycota</taxon>
        <taxon>Pucciniomycotina</taxon>
        <taxon>Pucciniomycetes</taxon>
        <taxon>Pucciniales</taxon>
        <taxon>Sphaerophragmiaceae</taxon>
        <taxon>Austropuccinia</taxon>
    </lineage>
</organism>